<gene>
    <name evidence="2" type="ORF">H6P81_019813</name>
</gene>
<organism evidence="2 3">
    <name type="scientific">Aristolochia fimbriata</name>
    <name type="common">White veined hardy Dutchman's pipe vine</name>
    <dbReference type="NCBI Taxonomy" id="158543"/>
    <lineage>
        <taxon>Eukaryota</taxon>
        <taxon>Viridiplantae</taxon>
        <taxon>Streptophyta</taxon>
        <taxon>Embryophyta</taxon>
        <taxon>Tracheophyta</taxon>
        <taxon>Spermatophyta</taxon>
        <taxon>Magnoliopsida</taxon>
        <taxon>Magnoliidae</taxon>
        <taxon>Piperales</taxon>
        <taxon>Aristolochiaceae</taxon>
        <taxon>Aristolochia</taxon>
    </lineage>
</organism>
<reference evidence="2 3" key="1">
    <citation type="submission" date="2021-07" db="EMBL/GenBank/DDBJ databases">
        <title>The Aristolochia fimbriata genome: insights into angiosperm evolution, floral development and chemical biosynthesis.</title>
        <authorList>
            <person name="Jiao Y."/>
        </authorList>
    </citation>
    <scope>NUCLEOTIDE SEQUENCE [LARGE SCALE GENOMIC DNA]</scope>
    <source>
        <strain evidence="2">IBCAS-2021</strain>
        <tissue evidence="2">Leaf</tissue>
    </source>
</reference>
<keyword evidence="3" id="KW-1185">Reference proteome</keyword>
<dbReference type="AlphaFoldDB" id="A0AAV7DTR0"/>
<dbReference type="EMBL" id="JAINDJ010000008">
    <property type="protein sequence ID" value="KAG9439648.1"/>
    <property type="molecule type" value="Genomic_DNA"/>
</dbReference>
<sequence length="115" mass="12548">MAKMTKPPGEYLSNPVPQQVESDLQGSVAEGGSRVHSREVTLPAVEEEAGGGRGRKKGPRIEVWPAQNMKERDVGMGSFPDKKKGGVRRAWPLVATLDSFVIEPGHMQTAKPERE</sequence>
<feature type="region of interest" description="Disordered" evidence="1">
    <location>
        <begin position="1"/>
        <end position="60"/>
    </location>
</feature>
<evidence type="ECO:0000256" key="1">
    <source>
        <dbReference type="SAM" id="MobiDB-lite"/>
    </source>
</evidence>
<protein>
    <submittedName>
        <fullName evidence="2">Uncharacterized protein</fullName>
    </submittedName>
</protein>
<evidence type="ECO:0000313" key="2">
    <source>
        <dbReference type="EMBL" id="KAG9439648.1"/>
    </source>
</evidence>
<feature type="compositionally biased region" description="Polar residues" evidence="1">
    <location>
        <begin position="15"/>
        <end position="25"/>
    </location>
</feature>
<proteinExistence type="predicted"/>
<comment type="caution">
    <text evidence="2">The sequence shown here is derived from an EMBL/GenBank/DDBJ whole genome shotgun (WGS) entry which is preliminary data.</text>
</comment>
<accession>A0AAV7DTR0</accession>
<name>A0AAV7DTR0_ARIFI</name>
<evidence type="ECO:0000313" key="3">
    <source>
        <dbReference type="Proteomes" id="UP000825729"/>
    </source>
</evidence>
<dbReference type="Proteomes" id="UP000825729">
    <property type="component" value="Unassembled WGS sequence"/>
</dbReference>